<gene>
    <name evidence="5" type="ORF">EUA98_14095</name>
</gene>
<dbReference type="RefSeq" id="WP_130103327.1">
    <property type="nucleotide sequence ID" value="NZ_SDWW01000036.1"/>
</dbReference>
<dbReference type="Proteomes" id="UP000293764">
    <property type="component" value="Unassembled WGS sequence"/>
</dbReference>
<dbReference type="Gene3D" id="3.40.630.30">
    <property type="match status" value="1"/>
</dbReference>
<protein>
    <submittedName>
        <fullName evidence="5">GNAT family N-acetyltransferase</fullName>
    </submittedName>
</protein>
<dbReference type="PROSITE" id="PS51186">
    <property type="entry name" value="GNAT"/>
    <property type="match status" value="2"/>
</dbReference>
<feature type="compositionally biased region" description="Low complexity" evidence="3">
    <location>
        <begin position="1"/>
        <end position="11"/>
    </location>
</feature>
<dbReference type="CDD" id="cd04301">
    <property type="entry name" value="NAT_SF"/>
    <property type="match status" value="1"/>
</dbReference>
<dbReference type="PANTHER" id="PTHR43420">
    <property type="entry name" value="ACETYLTRANSFERASE"/>
    <property type="match status" value="1"/>
</dbReference>
<dbReference type="AlphaFoldDB" id="A0A4Q5MXI9"/>
<dbReference type="Pfam" id="PF00583">
    <property type="entry name" value="Acetyltransf_1"/>
    <property type="match status" value="1"/>
</dbReference>
<evidence type="ECO:0000313" key="5">
    <source>
        <dbReference type="EMBL" id="RYV50336.1"/>
    </source>
</evidence>
<dbReference type="EMBL" id="SDWW01000036">
    <property type="protein sequence ID" value="RYV50336.1"/>
    <property type="molecule type" value="Genomic_DNA"/>
</dbReference>
<sequence>MVPSPGSTTPPETTPPELTPRDVPVPLAARAQAPAVVPLPGAALGLAWRSLTPADAPELAALVARIEEVDGAPFRTTLVEVGEWFTGSWKDPSRDTVGGFAPGGALVAYAFAEVAPGDVTIIRANLRGGVHPAYRRRGIGTALVRWMDARGRQLLAASGSSAAGWLTTFLEGESGAEHRLFAAAGFTPARWFTTMRRDLAEPSPERAVPSGLTLVPWSIELDDAIRVAHNEAFADHWGSQPRTAEQWRGSRSSFVPRWSFAIVADADADADADESPAPVVAGYLMAESFVDDWPVLGYSFGYVHQLGVRRPWRRQGLAVALLAAAMDAFRSEGVAYAVLDVDTENPTGAHGVYSRVGFTPVHRSVAYTIEL</sequence>
<feature type="region of interest" description="Disordered" evidence="3">
    <location>
        <begin position="1"/>
        <end position="22"/>
    </location>
</feature>
<evidence type="ECO:0000313" key="6">
    <source>
        <dbReference type="Proteomes" id="UP000293764"/>
    </source>
</evidence>
<feature type="domain" description="N-acetyltransferase" evidence="4">
    <location>
        <begin position="223"/>
        <end position="371"/>
    </location>
</feature>
<dbReference type="InterPro" id="IPR016181">
    <property type="entry name" value="Acyl_CoA_acyltransferase"/>
</dbReference>
<keyword evidence="6" id="KW-1185">Reference proteome</keyword>
<evidence type="ECO:0000259" key="4">
    <source>
        <dbReference type="PROSITE" id="PS51186"/>
    </source>
</evidence>
<evidence type="ECO:0000256" key="2">
    <source>
        <dbReference type="ARBA" id="ARBA00023315"/>
    </source>
</evidence>
<keyword evidence="2" id="KW-0012">Acyltransferase</keyword>
<dbReference type="SUPFAM" id="SSF55729">
    <property type="entry name" value="Acyl-CoA N-acyltransferases (Nat)"/>
    <property type="match status" value="2"/>
</dbReference>
<dbReference type="OrthoDB" id="9799092at2"/>
<accession>A0A4Q5MXI9</accession>
<evidence type="ECO:0000256" key="3">
    <source>
        <dbReference type="SAM" id="MobiDB-lite"/>
    </source>
</evidence>
<comment type="caution">
    <text evidence="5">The sequence shown here is derived from an EMBL/GenBank/DDBJ whole genome shotgun (WGS) entry which is preliminary data.</text>
</comment>
<dbReference type="InterPro" id="IPR050680">
    <property type="entry name" value="YpeA/RimI_acetyltransf"/>
</dbReference>
<name>A0A4Q5MXI9_9MICO</name>
<evidence type="ECO:0000256" key="1">
    <source>
        <dbReference type="ARBA" id="ARBA00022679"/>
    </source>
</evidence>
<feature type="domain" description="N-acetyltransferase" evidence="4">
    <location>
        <begin position="46"/>
        <end position="215"/>
    </location>
</feature>
<keyword evidence="1 5" id="KW-0808">Transferase</keyword>
<dbReference type="InterPro" id="IPR000182">
    <property type="entry name" value="GNAT_dom"/>
</dbReference>
<reference evidence="5 6" key="1">
    <citation type="submission" date="2019-01" db="EMBL/GenBank/DDBJ databases">
        <title>Novel species of Cellulomonas.</title>
        <authorList>
            <person name="Liu Q."/>
            <person name="Xin Y.-H."/>
        </authorList>
    </citation>
    <scope>NUCLEOTIDE SEQUENCE [LARGE SCALE GENOMIC DNA]</scope>
    <source>
        <strain evidence="5 6">HLT2-17</strain>
    </source>
</reference>
<dbReference type="PANTHER" id="PTHR43420:SF47">
    <property type="entry name" value="N-ACETYLTRANSFERASE DOMAIN-CONTAINING PROTEIN"/>
    <property type="match status" value="1"/>
</dbReference>
<proteinExistence type="predicted"/>
<dbReference type="GO" id="GO:0016747">
    <property type="term" value="F:acyltransferase activity, transferring groups other than amino-acyl groups"/>
    <property type="evidence" value="ECO:0007669"/>
    <property type="project" value="InterPro"/>
</dbReference>
<organism evidence="5 6">
    <name type="scientific">Pengzhenrongella frigida</name>
    <dbReference type="NCBI Taxonomy" id="1259133"/>
    <lineage>
        <taxon>Bacteria</taxon>
        <taxon>Bacillati</taxon>
        <taxon>Actinomycetota</taxon>
        <taxon>Actinomycetes</taxon>
        <taxon>Micrococcales</taxon>
        <taxon>Pengzhenrongella</taxon>
    </lineage>
</organism>